<dbReference type="Proteomes" id="UP000693970">
    <property type="component" value="Unassembled WGS sequence"/>
</dbReference>
<keyword evidence="2" id="KW-1185">Reference proteome</keyword>
<comment type="caution">
    <text evidence="1">The sequence shown here is derived from an EMBL/GenBank/DDBJ whole genome shotgun (WGS) entry which is preliminary data.</text>
</comment>
<dbReference type="AlphaFoldDB" id="A0A9K3PUM0"/>
<dbReference type="InterPro" id="IPR019319">
    <property type="entry name" value="Plg-R(KT)"/>
</dbReference>
<evidence type="ECO:0000313" key="2">
    <source>
        <dbReference type="Proteomes" id="UP000693970"/>
    </source>
</evidence>
<protein>
    <submittedName>
        <fullName evidence="1">DUF2368 domain containing protein</fullName>
    </submittedName>
</protein>
<reference evidence="1" key="2">
    <citation type="submission" date="2021-04" db="EMBL/GenBank/DDBJ databases">
        <authorList>
            <person name="Podell S."/>
        </authorList>
    </citation>
    <scope>NUCLEOTIDE SEQUENCE</scope>
    <source>
        <strain evidence="1">Hildebrandi</strain>
    </source>
</reference>
<dbReference type="EMBL" id="JAGRRH010000013">
    <property type="protein sequence ID" value="KAG7360415.1"/>
    <property type="molecule type" value="Genomic_DNA"/>
</dbReference>
<gene>
    <name evidence="1" type="ORF">IV203_035514</name>
</gene>
<dbReference type="GO" id="GO:0005886">
    <property type="term" value="C:plasma membrane"/>
    <property type="evidence" value="ECO:0007669"/>
    <property type="project" value="InterPro"/>
</dbReference>
<dbReference type="OrthoDB" id="38601at2759"/>
<evidence type="ECO:0000313" key="1">
    <source>
        <dbReference type="EMBL" id="KAG7360415.1"/>
    </source>
</evidence>
<proteinExistence type="predicted"/>
<organism evidence="1 2">
    <name type="scientific">Nitzschia inconspicua</name>
    <dbReference type="NCBI Taxonomy" id="303405"/>
    <lineage>
        <taxon>Eukaryota</taxon>
        <taxon>Sar</taxon>
        <taxon>Stramenopiles</taxon>
        <taxon>Ochrophyta</taxon>
        <taxon>Bacillariophyta</taxon>
        <taxon>Bacillariophyceae</taxon>
        <taxon>Bacillariophycidae</taxon>
        <taxon>Bacillariales</taxon>
        <taxon>Bacillariaceae</taxon>
        <taxon>Nitzschia</taxon>
    </lineage>
</organism>
<sequence length="387" mass="43440">MGVSGSMEKRRDDFVDAIETEIQRRMMVQREVQIAINIAKARDNIQIFGSIWLTYATALTFATLSKRPFPPLSVIPLVVGGIMLGNMADMAYGNKVARINKEVAYLLEHERARFVPFPESPLAKFYSKEQRATLYDKATASGDLAPFSVICRSYTPKNESTVVISICKSIDVLSFQPSIVRSWGQLKAMNPLFRPPLLLTVLLVCLQSVVSFSSPAAGTPNILRRAILKVGGGKRWREDVVKRYFDGVQQQDRDQIISCFDPRGTKIRDVCGVSNSERMATPVELGERCMEFLAAHPDTMVKFHYKPTCGRGTSKWVLAHWYEEGTFKGESRGIQPDSSKLEVEGQTRFLVNDDLKITEMVVTRTFSEWENQLQRITSATSTDSSSS</sequence>
<name>A0A9K3PUM0_9STRA</name>
<accession>A0A9K3PUM0</accession>
<reference evidence="1" key="1">
    <citation type="journal article" date="2021" name="Sci. Rep.">
        <title>Diploid genomic architecture of Nitzschia inconspicua, an elite biomass production diatom.</title>
        <authorList>
            <person name="Oliver A."/>
            <person name="Podell S."/>
            <person name="Pinowska A."/>
            <person name="Traller J.C."/>
            <person name="Smith S.R."/>
            <person name="McClure R."/>
            <person name="Beliaev A."/>
            <person name="Bohutskyi P."/>
            <person name="Hill E.A."/>
            <person name="Rabines A."/>
            <person name="Zheng H."/>
            <person name="Allen L.Z."/>
            <person name="Kuo A."/>
            <person name="Grigoriev I.V."/>
            <person name="Allen A.E."/>
            <person name="Hazlebeck D."/>
            <person name="Allen E.E."/>
        </authorList>
    </citation>
    <scope>NUCLEOTIDE SEQUENCE</scope>
    <source>
        <strain evidence="1">Hildebrandi</strain>
    </source>
</reference>
<dbReference type="Pfam" id="PF10166">
    <property type="entry name" value="DUF2368"/>
    <property type="match status" value="1"/>
</dbReference>